<keyword evidence="2" id="KW-1185">Reference proteome</keyword>
<dbReference type="EMBL" id="JARTFS010000005">
    <property type="protein sequence ID" value="MED4401300.1"/>
    <property type="molecule type" value="Genomic_DNA"/>
</dbReference>
<dbReference type="RefSeq" id="WP_066228573.1">
    <property type="nucleotide sequence ID" value="NZ_JARSOS010000072.1"/>
</dbReference>
<comment type="caution">
    <text evidence="1">The sequence shown here is derived from an EMBL/GenBank/DDBJ whole genome shotgun (WGS) entry which is preliminary data.</text>
</comment>
<reference evidence="1 2" key="1">
    <citation type="submission" date="2023-03" db="EMBL/GenBank/DDBJ databases">
        <title>Bacillus Genome Sequencing.</title>
        <authorList>
            <person name="Dunlap C."/>
        </authorList>
    </citation>
    <scope>NUCLEOTIDE SEQUENCE [LARGE SCALE GENOMIC DNA]</scope>
    <source>
        <strain evidence="1 2">NRS-1717</strain>
    </source>
</reference>
<sequence>MKNSLLHSFRQDVKDCCENKFPLYVDSFTNLWEYEFGSLDDVPNDVNDLIANRAIEYGLME</sequence>
<name>A0ABU6NVZ2_9BACI</name>
<organism evidence="1 2">
    <name type="scientific">Metabacillus fastidiosus</name>
    <dbReference type="NCBI Taxonomy" id="1458"/>
    <lineage>
        <taxon>Bacteria</taxon>
        <taxon>Bacillati</taxon>
        <taxon>Bacillota</taxon>
        <taxon>Bacilli</taxon>
        <taxon>Bacillales</taxon>
        <taxon>Bacillaceae</taxon>
        <taxon>Metabacillus</taxon>
    </lineage>
</organism>
<gene>
    <name evidence="1" type="ORF">P9271_08110</name>
</gene>
<proteinExistence type="predicted"/>
<dbReference type="GeneID" id="301140858"/>
<evidence type="ECO:0000313" key="1">
    <source>
        <dbReference type="EMBL" id="MED4401300.1"/>
    </source>
</evidence>
<evidence type="ECO:0000313" key="2">
    <source>
        <dbReference type="Proteomes" id="UP001342826"/>
    </source>
</evidence>
<protein>
    <submittedName>
        <fullName evidence="1">Uncharacterized protein</fullName>
    </submittedName>
</protein>
<accession>A0ABU6NVZ2</accession>
<dbReference type="Proteomes" id="UP001342826">
    <property type="component" value="Unassembled WGS sequence"/>
</dbReference>